<dbReference type="GO" id="GO:0070042">
    <property type="term" value="F:rRNA (uridine-N3-)-methyltransferase activity"/>
    <property type="evidence" value="ECO:0000318"/>
    <property type="project" value="GO_Central"/>
</dbReference>
<accession>A0A8I6XRB6</accession>
<evidence type="ECO:0000259" key="1">
    <source>
        <dbReference type="Pfam" id="PF10354"/>
    </source>
</evidence>
<dbReference type="EnsemblPlants" id="HORVU.MOREX.r3.5HG0489290.1">
    <property type="protein sequence ID" value="HORVU.MOREX.r3.5HG0489290.1"/>
    <property type="gene ID" value="HORVU.MOREX.r3.5HG0489290"/>
</dbReference>
<evidence type="ECO:0000313" key="2">
    <source>
        <dbReference type="EnsemblPlants" id="HORVU.MOREX.r3.5HG0489290.1"/>
    </source>
</evidence>
<evidence type="ECO:0000313" key="3">
    <source>
        <dbReference type="Proteomes" id="UP000011116"/>
    </source>
</evidence>
<reference evidence="2" key="2">
    <citation type="submission" date="2020-10" db="EMBL/GenBank/DDBJ databases">
        <authorList>
            <person name="Scholz U."/>
            <person name="Mascher M."/>
            <person name="Fiebig A."/>
        </authorList>
    </citation>
    <scope>NUCLEOTIDE SEQUENCE [LARGE SCALE GENOMIC DNA]</scope>
    <source>
        <strain evidence="2">cv. Morex</strain>
    </source>
</reference>
<feature type="domain" description="25S rRNA (uridine-N(3))-methyltransferase BMT5-like" evidence="1">
    <location>
        <begin position="32"/>
        <end position="197"/>
    </location>
</feature>
<dbReference type="GO" id="GO:0005737">
    <property type="term" value="C:cytoplasm"/>
    <property type="evidence" value="ECO:0000318"/>
    <property type="project" value="GO_Central"/>
</dbReference>
<dbReference type="AlphaFoldDB" id="A0A8I6XRB6"/>
<proteinExistence type="predicted"/>
<dbReference type="SUPFAM" id="SSF53335">
    <property type="entry name" value="S-adenosyl-L-methionine-dependent methyltransferases"/>
    <property type="match status" value="1"/>
</dbReference>
<dbReference type="FunFam" id="3.40.50.150:FF:000440">
    <property type="entry name" value="Os09g0479300 protein"/>
    <property type="match status" value="1"/>
</dbReference>
<dbReference type="PANTHER" id="PTHR11538">
    <property type="entry name" value="PHENYLALANYL-TRNA SYNTHETASE"/>
    <property type="match status" value="1"/>
</dbReference>
<keyword evidence="3" id="KW-1185">Reference proteome</keyword>
<reference evidence="3" key="1">
    <citation type="journal article" date="2012" name="Nature">
        <title>A physical, genetic and functional sequence assembly of the barley genome.</title>
        <authorList>
            <consortium name="The International Barley Genome Sequencing Consortium"/>
            <person name="Mayer K.F."/>
            <person name="Waugh R."/>
            <person name="Brown J.W."/>
            <person name="Schulman A."/>
            <person name="Langridge P."/>
            <person name="Platzer M."/>
            <person name="Fincher G.B."/>
            <person name="Muehlbauer G.J."/>
            <person name="Sato K."/>
            <person name="Close T.J."/>
            <person name="Wise R.P."/>
            <person name="Stein N."/>
        </authorList>
    </citation>
    <scope>NUCLEOTIDE SEQUENCE [LARGE SCALE GENOMIC DNA]</scope>
    <source>
        <strain evidence="3">cv. Morex</strain>
    </source>
</reference>
<dbReference type="InterPro" id="IPR029063">
    <property type="entry name" value="SAM-dependent_MTases_sf"/>
</dbReference>
<dbReference type="Gramene" id="HORVU.MOREX.r2.5HG0405380.1">
    <property type="protein sequence ID" value="HORVU.MOREX.r2.5HG0405380.1"/>
    <property type="gene ID" value="HORVU.MOREX.r2.5HG0405380"/>
</dbReference>
<organism evidence="2 3">
    <name type="scientific">Hordeum vulgare subsp. vulgare</name>
    <name type="common">Domesticated barley</name>
    <dbReference type="NCBI Taxonomy" id="112509"/>
    <lineage>
        <taxon>Eukaryota</taxon>
        <taxon>Viridiplantae</taxon>
        <taxon>Streptophyta</taxon>
        <taxon>Embryophyta</taxon>
        <taxon>Tracheophyta</taxon>
        <taxon>Spermatophyta</taxon>
        <taxon>Magnoliopsida</taxon>
        <taxon>Liliopsida</taxon>
        <taxon>Poales</taxon>
        <taxon>Poaceae</taxon>
        <taxon>BOP clade</taxon>
        <taxon>Pooideae</taxon>
        <taxon>Triticodae</taxon>
        <taxon>Triticeae</taxon>
        <taxon>Hordeinae</taxon>
        <taxon>Hordeum</taxon>
    </lineage>
</organism>
<name>A0A8I6XRB6_HORVV</name>
<dbReference type="Proteomes" id="UP000011116">
    <property type="component" value="Chromosome 5H"/>
</dbReference>
<dbReference type="PANTHER" id="PTHR11538:SF26">
    <property type="entry name" value="FERREDOXIN-FOLD ANTICODON-BINDING DOMAIN-CONTAINING PROTEIN 1"/>
    <property type="match status" value="1"/>
</dbReference>
<dbReference type="Gramene" id="HORVU.MOREX.r3.5HG0489290.1">
    <property type="protein sequence ID" value="HORVU.MOREX.r3.5HG0489290.1"/>
    <property type="gene ID" value="HORVU.MOREX.r3.5HG0489290"/>
</dbReference>
<dbReference type="InterPro" id="IPR019446">
    <property type="entry name" value="BMT5-like"/>
</dbReference>
<sequence>MARLRRRERGRGRGRGLSVRWLNHYSSGQSILIVGDGDFSFSLALAAAFGTGRNIVATSLDSYEALTRKYIKAHSNVVKLKNMGTKVLHGIDAETMKGHNYLKMRLFDRIVFNFPHAGFSGRECEMHVIRSHRELVKGFFVNARELLQPYGEIHISNKTGHPYDRWDIEELASESSLAITGMVSFQKQDYPGYNPKRGSGAKSNKPFPLGDCSTYKFIAKRNDAQEECACYC</sequence>
<dbReference type="GO" id="GO:0070475">
    <property type="term" value="P:rRNA base methylation"/>
    <property type="evidence" value="ECO:0000318"/>
    <property type="project" value="GO_Central"/>
</dbReference>
<reference evidence="2" key="3">
    <citation type="submission" date="2022-01" db="UniProtKB">
        <authorList>
            <consortium name="EnsemblPlants"/>
        </authorList>
    </citation>
    <scope>IDENTIFICATION</scope>
    <source>
        <strain evidence="2">subsp. vulgare</strain>
    </source>
</reference>
<dbReference type="Pfam" id="PF10354">
    <property type="entry name" value="BMT5-like"/>
    <property type="match status" value="1"/>
</dbReference>
<protein>
    <recommendedName>
        <fullName evidence="1">25S rRNA (uridine-N(3))-methyltransferase BMT5-like domain-containing protein</fullName>
    </recommendedName>
</protein>